<dbReference type="EMBL" id="CP003410">
    <property type="protein sequence ID" value="AGM07129.1"/>
    <property type="molecule type" value="Genomic_DNA"/>
</dbReference>
<keyword evidence="2" id="KW-1185">Reference proteome</keyword>
<protein>
    <submittedName>
        <fullName evidence="1">Uncharacterized protein</fullName>
    </submittedName>
</protein>
<organism evidence="1 2">
    <name type="scientific">Amycolatopsis keratiniphila</name>
    <dbReference type="NCBI Taxonomy" id="129921"/>
    <lineage>
        <taxon>Bacteria</taxon>
        <taxon>Bacillati</taxon>
        <taxon>Actinomycetota</taxon>
        <taxon>Actinomycetes</taxon>
        <taxon>Pseudonocardiales</taxon>
        <taxon>Pseudonocardiaceae</taxon>
        <taxon>Amycolatopsis</taxon>
        <taxon>Amycolatopsis japonica group</taxon>
    </lineage>
</organism>
<dbReference type="AlphaFoldDB" id="R4SUS6"/>
<gene>
    <name evidence="1" type="ORF">AORI_4545</name>
</gene>
<dbReference type="RefSeq" id="WP_016334877.1">
    <property type="nucleotide sequence ID" value="NC_021252.1"/>
</dbReference>
<dbReference type="PATRIC" id="fig|1156913.3.peg.4620"/>
<sequence length="143" mass="15662">MPWLLPDGSDVFQLIDDGHTERLGFVPRFVHANHGTRLGDLLWTTGDTKIASRRFLEVLASIEATGYRTFPVDVVDREGRALGDFVGLAIEDGDPGKDLHFSHGAQFWAFAASGRVVDALTRAGVTDLSITPRRETQQDTTGP</sequence>
<evidence type="ECO:0000313" key="2">
    <source>
        <dbReference type="Proteomes" id="UP000013968"/>
    </source>
</evidence>
<dbReference type="HOGENOM" id="CLU_1802036_0_0_11"/>
<name>R4SUS6_9PSEU</name>
<proteinExistence type="predicted"/>
<evidence type="ECO:0000313" key="1">
    <source>
        <dbReference type="EMBL" id="AGM07129.1"/>
    </source>
</evidence>
<accession>R4SUS6</accession>
<dbReference type="Proteomes" id="UP000013968">
    <property type="component" value="Chromosome"/>
</dbReference>
<reference evidence="1 2" key="1">
    <citation type="journal article" date="2013" name="BMC Genomics">
        <title>ContigScape: a Cytoscape plugin facilitating microbial genome gap closing.</title>
        <authorList>
            <person name="Tang B."/>
            <person name="Wang Q."/>
            <person name="Yang M."/>
            <person name="Xie F."/>
            <person name="Zhu Y."/>
            <person name="Zhuo Y."/>
            <person name="Wang S."/>
            <person name="Gao H."/>
            <person name="Ding X."/>
            <person name="Zhang L."/>
            <person name="Zhao G."/>
            <person name="Zheng H."/>
        </authorList>
    </citation>
    <scope>NUCLEOTIDE SEQUENCE [LARGE SCALE GENOMIC DNA]</scope>
    <source>
        <strain evidence="1 2">HCCB10007</strain>
    </source>
</reference>
<dbReference type="KEGG" id="aoi:AORI_4545"/>